<feature type="compositionally biased region" description="Basic and acidic residues" evidence="1">
    <location>
        <begin position="99"/>
        <end position="115"/>
    </location>
</feature>
<feature type="compositionally biased region" description="Acidic residues" evidence="1">
    <location>
        <begin position="52"/>
        <end position="63"/>
    </location>
</feature>
<accession>A0ABN9Q0G2</accession>
<keyword evidence="3" id="KW-1185">Reference proteome</keyword>
<feature type="non-terminal residue" evidence="2">
    <location>
        <position position="1"/>
    </location>
</feature>
<feature type="region of interest" description="Disordered" evidence="1">
    <location>
        <begin position="1"/>
        <end position="131"/>
    </location>
</feature>
<evidence type="ECO:0000313" key="2">
    <source>
        <dbReference type="EMBL" id="CAK0799102.1"/>
    </source>
</evidence>
<protein>
    <submittedName>
        <fullName evidence="2">Uncharacterized protein</fullName>
    </submittedName>
</protein>
<feature type="compositionally biased region" description="Low complexity" evidence="1">
    <location>
        <begin position="22"/>
        <end position="31"/>
    </location>
</feature>
<dbReference type="Proteomes" id="UP001189429">
    <property type="component" value="Unassembled WGS sequence"/>
</dbReference>
<evidence type="ECO:0000256" key="1">
    <source>
        <dbReference type="SAM" id="MobiDB-lite"/>
    </source>
</evidence>
<organism evidence="2 3">
    <name type="scientific">Prorocentrum cordatum</name>
    <dbReference type="NCBI Taxonomy" id="2364126"/>
    <lineage>
        <taxon>Eukaryota</taxon>
        <taxon>Sar</taxon>
        <taxon>Alveolata</taxon>
        <taxon>Dinophyceae</taxon>
        <taxon>Prorocentrales</taxon>
        <taxon>Prorocentraceae</taxon>
        <taxon>Prorocentrum</taxon>
    </lineage>
</organism>
<dbReference type="EMBL" id="CAUYUJ010002081">
    <property type="protein sequence ID" value="CAK0799102.1"/>
    <property type="molecule type" value="Genomic_DNA"/>
</dbReference>
<comment type="caution">
    <text evidence="2">The sequence shown here is derived from an EMBL/GenBank/DDBJ whole genome shotgun (WGS) entry which is preliminary data.</text>
</comment>
<gene>
    <name evidence="2" type="ORF">PCOR1329_LOCUS7649</name>
</gene>
<evidence type="ECO:0000313" key="3">
    <source>
        <dbReference type="Proteomes" id="UP001189429"/>
    </source>
</evidence>
<proteinExistence type="predicted"/>
<reference evidence="2" key="1">
    <citation type="submission" date="2023-10" db="EMBL/GenBank/DDBJ databases">
        <authorList>
            <person name="Chen Y."/>
            <person name="Shah S."/>
            <person name="Dougan E. K."/>
            <person name="Thang M."/>
            <person name="Chan C."/>
        </authorList>
    </citation>
    <scope>NUCLEOTIDE SEQUENCE [LARGE SCALE GENOMIC DNA]</scope>
</reference>
<sequence length="148" mass="16120">FSQGRPAECATAAGGGSHNGLGARTPAPGRAVGRRRLGRREVGRHTSANRAEEEEEEEEEEEQPWAQLGPRSLAALAPGSRPGGLARQGLAHKTGLRMSCERREDTGLTREDTQCGRKRRRGPEGSKVGLWAWKYMQPQTATDTNSPY</sequence>
<name>A0ABN9Q0G2_9DINO</name>